<dbReference type="VEuPathDB" id="FungiDB:RhiirFUN_001513"/>
<accession>A0A2P4QCU3</accession>
<comment type="caution">
    <text evidence="2">The sequence shown here is derived from an EMBL/GenBank/DDBJ whole genome shotgun (WGS) entry which is preliminary data.</text>
</comment>
<dbReference type="EMBL" id="AUPC02000060">
    <property type="protein sequence ID" value="POG75458.1"/>
    <property type="molecule type" value="Genomic_DNA"/>
</dbReference>
<gene>
    <name evidence="2" type="ORF">GLOIN_2v1564947</name>
</gene>
<evidence type="ECO:0000256" key="1">
    <source>
        <dbReference type="SAM" id="MobiDB-lite"/>
    </source>
</evidence>
<protein>
    <submittedName>
        <fullName evidence="2">Uncharacterized protein</fullName>
    </submittedName>
</protein>
<reference evidence="2 3" key="1">
    <citation type="journal article" date="2013" name="Proc. Natl. Acad. Sci. U.S.A.">
        <title>Genome of an arbuscular mycorrhizal fungus provides insight into the oldest plant symbiosis.</title>
        <authorList>
            <person name="Tisserant E."/>
            <person name="Malbreil M."/>
            <person name="Kuo A."/>
            <person name="Kohler A."/>
            <person name="Symeonidi A."/>
            <person name="Balestrini R."/>
            <person name="Charron P."/>
            <person name="Duensing N."/>
            <person name="Frei Dit Frey N."/>
            <person name="Gianinazzi-Pearson V."/>
            <person name="Gilbert L.B."/>
            <person name="Handa Y."/>
            <person name="Herr J.R."/>
            <person name="Hijri M."/>
            <person name="Koul R."/>
            <person name="Kawaguchi M."/>
            <person name="Krajinski F."/>
            <person name="Lammers P.J."/>
            <person name="Masclaux F.G."/>
            <person name="Murat C."/>
            <person name="Morin E."/>
            <person name="Ndikumana S."/>
            <person name="Pagni M."/>
            <person name="Petitpierre D."/>
            <person name="Requena N."/>
            <person name="Rosikiewicz P."/>
            <person name="Riley R."/>
            <person name="Saito K."/>
            <person name="San Clemente H."/>
            <person name="Shapiro H."/>
            <person name="van Tuinen D."/>
            <person name="Becard G."/>
            <person name="Bonfante P."/>
            <person name="Paszkowski U."/>
            <person name="Shachar-Hill Y.Y."/>
            <person name="Tuskan G.A."/>
            <person name="Young P.W."/>
            <person name="Sanders I.R."/>
            <person name="Henrissat B."/>
            <person name="Rensing S.A."/>
            <person name="Grigoriev I.V."/>
            <person name="Corradi N."/>
            <person name="Roux C."/>
            <person name="Martin F."/>
        </authorList>
    </citation>
    <scope>NUCLEOTIDE SEQUENCE [LARGE SCALE GENOMIC DNA]</scope>
    <source>
        <strain evidence="2 3">DAOM 197198</strain>
    </source>
</reference>
<organism evidence="2 3">
    <name type="scientific">Rhizophagus irregularis (strain DAOM 181602 / DAOM 197198 / MUCL 43194)</name>
    <name type="common">Arbuscular mycorrhizal fungus</name>
    <name type="synonym">Glomus intraradices</name>
    <dbReference type="NCBI Taxonomy" id="747089"/>
    <lineage>
        <taxon>Eukaryota</taxon>
        <taxon>Fungi</taxon>
        <taxon>Fungi incertae sedis</taxon>
        <taxon>Mucoromycota</taxon>
        <taxon>Glomeromycotina</taxon>
        <taxon>Glomeromycetes</taxon>
        <taxon>Glomerales</taxon>
        <taxon>Glomeraceae</taxon>
        <taxon>Rhizophagus</taxon>
    </lineage>
</organism>
<feature type="non-terminal residue" evidence="2">
    <location>
        <position position="1"/>
    </location>
</feature>
<keyword evidence="3" id="KW-1185">Reference proteome</keyword>
<evidence type="ECO:0000313" key="3">
    <source>
        <dbReference type="Proteomes" id="UP000018888"/>
    </source>
</evidence>
<evidence type="ECO:0000313" key="2">
    <source>
        <dbReference type="EMBL" id="POG75458.1"/>
    </source>
</evidence>
<sequence>RFSVLRRGEKTNNHNDTSKITSITQESPDIRTILSHSQINNEKFDNNITTINEVSKMKGRSPLSSLVEIPN</sequence>
<feature type="non-terminal residue" evidence="2">
    <location>
        <position position="71"/>
    </location>
</feature>
<name>A0A2P4QCU3_RHIID</name>
<feature type="compositionally biased region" description="Basic and acidic residues" evidence="1">
    <location>
        <begin position="1"/>
        <end position="17"/>
    </location>
</feature>
<reference evidence="2 3" key="2">
    <citation type="journal article" date="2018" name="New Phytol.">
        <title>High intraspecific genome diversity in the model arbuscular mycorrhizal symbiont Rhizophagus irregularis.</title>
        <authorList>
            <person name="Chen E.C.H."/>
            <person name="Morin E."/>
            <person name="Beaudet D."/>
            <person name="Noel J."/>
            <person name="Yildirir G."/>
            <person name="Ndikumana S."/>
            <person name="Charron P."/>
            <person name="St-Onge C."/>
            <person name="Giorgi J."/>
            <person name="Kruger M."/>
            <person name="Marton T."/>
            <person name="Ropars J."/>
            <person name="Grigoriev I.V."/>
            <person name="Hainaut M."/>
            <person name="Henrissat B."/>
            <person name="Roux C."/>
            <person name="Martin F."/>
            <person name="Corradi N."/>
        </authorList>
    </citation>
    <scope>NUCLEOTIDE SEQUENCE [LARGE SCALE GENOMIC DNA]</scope>
    <source>
        <strain evidence="2 3">DAOM 197198</strain>
    </source>
</reference>
<dbReference type="AlphaFoldDB" id="A0A2P4QCU3"/>
<dbReference type="Proteomes" id="UP000018888">
    <property type="component" value="Unassembled WGS sequence"/>
</dbReference>
<feature type="region of interest" description="Disordered" evidence="1">
    <location>
        <begin position="1"/>
        <end position="24"/>
    </location>
</feature>
<proteinExistence type="predicted"/>